<dbReference type="Proteomes" id="UP000276133">
    <property type="component" value="Unassembled WGS sequence"/>
</dbReference>
<organism evidence="6 7">
    <name type="scientific">Brachionus plicatilis</name>
    <name type="common">Marine rotifer</name>
    <name type="synonym">Brachionus muelleri</name>
    <dbReference type="NCBI Taxonomy" id="10195"/>
    <lineage>
        <taxon>Eukaryota</taxon>
        <taxon>Metazoa</taxon>
        <taxon>Spiralia</taxon>
        <taxon>Gnathifera</taxon>
        <taxon>Rotifera</taxon>
        <taxon>Eurotatoria</taxon>
        <taxon>Monogononta</taxon>
        <taxon>Pseudotrocha</taxon>
        <taxon>Ploima</taxon>
        <taxon>Brachionidae</taxon>
        <taxon>Brachionus</taxon>
    </lineage>
</organism>
<dbReference type="STRING" id="10195.A0A3M7SZU5"/>
<comment type="similarity">
    <text evidence="1">Belongs to the 5'(3')-deoxyribonucleotidase family.</text>
</comment>
<dbReference type="PANTHER" id="PTHR12103:SF15">
    <property type="entry name" value="CYTOSOLIC PURINE 5'-NUCLEOTIDASE"/>
    <property type="match status" value="1"/>
</dbReference>
<dbReference type="SUPFAM" id="SSF56784">
    <property type="entry name" value="HAD-like"/>
    <property type="match status" value="2"/>
</dbReference>
<proteinExistence type="inferred from homology"/>
<feature type="region of interest" description="Disordered" evidence="5">
    <location>
        <begin position="1"/>
        <end position="24"/>
    </location>
</feature>
<gene>
    <name evidence="6" type="ORF">BpHYR1_051694</name>
</gene>
<evidence type="ECO:0000256" key="3">
    <source>
        <dbReference type="ARBA" id="ARBA00022801"/>
    </source>
</evidence>
<dbReference type="OrthoDB" id="10252832at2759"/>
<dbReference type="Gene3D" id="3.40.50.1000">
    <property type="entry name" value="HAD superfamily/HAD-like"/>
    <property type="match status" value="3"/>
</dbReference>
<dbReference type="GO" id="GO:0008253">
    <property type="term" value="F:5'-nucleotidase activity"/>
    <property type="evidence" value="ECO:0007669"/>
    <property type="project" value="TreeGrafter"/>
</dbReference>
<evidence type="ECO:0000256" key="2">
    <source>
        <dbReference type="ARBA" id="ARBA00022723"/>
    </source>
</evidence>
<dbReference type="GO" id="GO:0046037">
    <property type="term" value="P:GMP metabolic process"/>
    <property type="evidence" value="ECO:0007669"/>
    <property type="project" value="UniProtKB-ARBA"/>
</dbReference>
<name>A0A3M7SZU5_BRAPC</name>
<dbReference type="Pfam" id="PF05761">
    <property type="entry name" value="5_nucleotid"/>
    <property type="match status" value="3"/>
</dbReference>
<keyword evidence="2" id="KW-0479">Metal-binding</keyword>
<dbReference type="AlphaFoldDB" id="A0A3M7SZU5"/>
<dbReference type="InterPro" id="IPR008380">
    <property type="entry name" value="HAD-SF_hydro_IG_5-nucl"/>
</dbReference>
<feature type="non-terminal residue" evidence="6">
    <location>
        <position position="897"/>
    </location>
</feature>
<comment type="caution">
    <text evidence="6">The sequence shown here is derived from an EMBL/GenBank/DDBJ whole genome shotgun (WGS) entry which is preliminary data.</text>
</comment>
<evidence type="ECO:0000256" key="5">
    <source>
        <dbReference type="SAM" id="MobiDB-lite"/>
    </source>
</evidence>
<keyword evidence="3" id="KW-0378">Hydrolase</keyword>
<sequence>MNSSIEQSFSQSFSDKNDSAMSHDSQYDSMHYQNLQIFVNRSFQLSNIKFFGFDMDHTLAEYKTDTFDLLTFSLAIERLIEIGYPEDIKNFKYDPNFAVRGLWYDKLYGNLLKVDPYGNILICSHGFKILKKQDLHRFYPNKFINYDPSRISVQHTLYEHPESYLLACITLVFQMEICLFHTKQCTKTFVHQSNINMSQIRDNNAKSFLLTNSDYNYANKIMSYLLDEIEPNRNWRSYFDYIVVDAHKPLFFAEGTMLKEINIETYGKNIGSHAGPLLTNRVYSGGNVEVFSKLINSHGKDVLYVGDHIFGDIIKSKKVRAWHTFLIVPELSKELSIYTEKNDLYTQMNHLNDELSFMLINFDSSSKDCPDISNIKEKIQSLIHQIDMSYSYFGSTFRTGSQQTYFASQVTRYADIYSSTCLNLLHYPFFYLFKAAPQLQKMSQNSEEFTYTPSIRVNDGDEKSTSQPIKRETSHRVFVNRSLQMSKIKFFGFDMDYTLALYKSPQYEILAFNLVIEQLLKLGYPEEIRNFVYDPTFPVRGLWYDKLYGNLLKVDAYGNILVCVHGFKFLHGSDLHKCYPNKYLNFDESRVYSLNTLFNLPEIYLIACMINYFTTSPLYQHQSTGVSCGDVFVSFKAIFQDIRSAVDYVHCHGDLKQKTIENMEEYVVKDHKRLATLFNRMHENKTKVFLLTNSGFEYTDKIMSFLLNDTGRDWKSYFDYIVVDAIKPLFFAEGTTLKEVDINTGLKQFGSHAGPLKSHQVYSGGNSDVFSKLIGSRGKDVLYVGDHIFGDIIKSKKERAWRTFLVIPELEQELATWHDKRSIFTEIEKLDKILAEKLIDFDSSSKNCPNISSIKHQIQRCIHEMDMSYGLIGSLFRSGSRQTHFASQVTRYADIYA</sequence>
<dbReference type="InterPro" id="IPR023214">
    <property type="entry name" value="HAD_sf"/>
</dbReference>
<keyword evidence="4" id="KW-0460">Magnesium</keyword>
<reference evidence="6 7" key="1">
    <citation type="journal article" date="2018" name="Sci. Rep.">
        <title>Genomic signatures of local adaptation to the degree of environmental predictability in rotifers.</title>
        <authorList>
            <person name="Franch-Gras L."/>
            <person name="Hahn C."/>
            <person name="Garcia-Roger E.M."/>
            <person name="Carmona M.J."/>
            <person name="Serra M."/>
            <person name="Gomez A."/>
        </authorList>
    </citation>
    <scope>NUCLEOTIDE SEQUENCE [LARGE SCALE GENOMIC DNA]</scope>
    <source>
        <strain evidence="6">HYR1</strain>
    </source>
</reference>
<evidence type="ECO:0000313" key="7">
    <source>
        <dbReference type="Proteomes" id="UP000276133"/>
    </source>
</evidence>
<dbReference type="PANTHER" id="PTHR12103">
    <property type="entry name" value="5'-NUCLEOTIDASE DOMAIN-CONTAINING"/>
    <property type="match status" value="1"/>
</dbReference>
<dbReference type="InterPro" id="IPR036412">
    <property type="entry name" value="HAD-like_sf"/>
</dbReference>
<keyword evidence="7" id="KW-1185">Reference proteome</keyword>
<accession>A0A3M7SZU5</accession>
<evidence type="ECO:0000313" key="6">
    <source>
        <dbReference type="EMBL" id="RNA41333.1"/>
    </source>
</evidence>
<protein>
    <submittedName>
        <fullName evidence="6">Cytosolic purine 5-nucleotidase isoform X4</fullName>
    </submittedName>
</protein>
<dbReference type="CDD" id="cd07522">
    <property type="entry name" value="HAD_cN-II"/>
    <property type="match status" value="1"/>
</dbReference>
<evidence type="ECO:0000256" key="4">
    <source>
        <dbReference type="ARBA" id="ARBA00022842"/>
    </source>
</evidence>
<dbReference type="GO" id="GO:0046872">
    <property type="term" value="F:metal ion binding"/>
    <property type="evidence" value="ECO:0007669"/>
    <property type="project" value="UniProtKB-KW"/>
</dbReference>
<dbReference type="NCBIfam" id="TIGR02244">
    <property type="entry name" value="HAD-IG-Ncltidse"/>
    <property type="match status" value="1"/>
</dbReference>
<feature type="compositionally biased region" description="Low complexity" evidence="5">
    <location>
        <begin position="1"/>
        <end position="14"/>
    </location>
</feature>
<evidence type="ECO:0000256" key="1">
    <source>
        <dbReference type="ARBA" id="ARBA00009589"/>
    </source>
</evidence>
<dbReference type="FunFam" id="3.40.50.1000:FF:000021">
    <property type="entry name" value="NT5C2 isoform 1"/>
    <property type="match status" value="1"/>
</dbReference>
<dbReference type="EMBL" id="REGN01000518">
    <property type="protein sequence ID" value="RNA41333.1"/>
    <property type="molecule type" value="Genomic_DNA"/>
</dbReference>